<feature type="transmembrane region" description="Helical" evidence="1">
    <location>
        <begin position="7"/>
        <end position="26"/>
    </location>
</feature>
<accession>A0ABN6FSD0</accession>
<name>A0ABN6FSD0_9GAMM</name>
<organism evidence="2 3">
    <name type="scientific">Noviluteimonas caseinilytica</name>
    <dbReference type="NCBI Taxonomy" id="2675101"/>
    <lineage>
        <taxon>Bacteria</taxon>
        <taxon>Pseudomonadati</taxon>
        <taxon>Pseudomonadota</taxon>
        <taxon>Gammaproteobacteria</taxon>
        <taxon>Lysobacterales</taxon>
        <taxon>Lysobacteraceae</taxon>
        <taxon>Noviluteimonas</taxon>
    </lineage>
</organism>
<dbReference type="Proteomes" id="UP000681317">
    <property type="component" value="Chromosome"/>
</dbReference>
<sequence length="84" mass="8875">MYSIQHVLWRGVMAVSLLVVGGFGAYSAPANAPAYIACEDTALVANAMQPVAELAAIEVHAHVASFRHVQFDTIVVKGIPPEDA</sequence>
<proteinExistence type="predicted"/>
<dbReference type="EMBL" id="AP024545">
    <property type="protein sequence ID" value="BCT92553.1"/>
    <property type="molecule type" value="Genomic_DNA"/>
</dbReference>
<keyword evidence="1" id="KW-0472">Membrane</keyword>
<keyword evidence="1" id="KW-1133">Transmembrane helix</keyword>
<keyword evidence="3" id="KW-1185">Reference proteome</keyword>
<dbReference type="RefSeq" id="WP_213437431.1">
    <property type="nucleotide sequence ID" value="NZ_AP024545.1"/>
</dbReference>
<gene>
    <name evidence="2" type="ORF">LYSCAS_15770</name>
</gene>
<keyword evidence="1" id="KW-0812">Transmembrane</keyword>
<protein>
    <submittedName>
        <fullName evidence="2">Uncharacterized protein</fullName>
    </submittedName>
</protein>
<evidence type="ECO:0000313" key="2">
    <source>
        <dbReference type="EMBL" id="BCT92553.1"/>
    </source>
</evidence>
<evidence type="ECO:0000256" key="1">
    <source>
        <dbReference type="SAM" id="Phobius"/>
    </source>
</evidence>
<reference evidence="2 3" key="1">
    <citation type="submission" date="2021-03" db="EMBL/GenBank/DDBJ databases">
        <title>Complete Genome Sequences of Two Lysobacter Strains Isolated from Sea Water (Lysobacter caseinilyticus) and Soil (Lysobacter helvus) in South Korea.</title>
        <authorList>
            <person name="Watanabe Y."/>
            <person name="Arakawa K."/>
        </authorList>
    </citation>
    <scope>NUCLEOTIDE SEQUENCE [LARGE SCALE GENOMIC DNA]</scope>
    <source>
        <strain evidence="2 3">KVB24</strain>
    </source>
</reference>
<evidence type="ECO:0000313" key="3">
    <source>
        <dbReference type="Proteomes" id="UP000681317"/>
    </source>
</evidence>